<evidence type="ECO:0000256" key="1">
    <source>
        <dbReference type="SAM" id="MobiDB-lite"/>
    </source>
</evidence>
<dbReference type="WBParaSite" id="HNAJ_0001001501-mRNA-1">
    <property type="protein sequence ID" value="HNAJ_0001001501-mRNA-1"/>
    <property type="gene ID" value="HNAJ_0001001501"/>
</dbReference>
<protein>
    <submittedName>
        <fullName evidence="2 4">Uncharacterized protein</fullName>
    </submittedName>
</protein>
<evidence type="ECO:0000313" key="3">
    <source>
        <dbReference type="Proteomes" id="UP000278807"/>
    </source>
</evidence>
<dbReference type="Proteomes" id="UP000278807">
    <property type="component" value="Unassembled WGS sequence"/>
</dbReference>
<feature type="compositionally biased region" description="Polar residues" evidence="1">
    <location>
        <begin position="203"/>
        <end position="214"/>
    </location>
</feature>
<evidence type="ECO:0000313" key="2">
    <source>
        <dbReference type="EMBL" id="VDO06965.1"/>
    </source>
</evidence>
<evidence type="ECO:0000313" key="4">
    <source>
        <dbReference type="WBParaSite" id="HNAJ_0001001501-mRNA-1"/>
    </source>
</evidence>
<dbReference type="EMBL" id="UZAE01012841">
    <property type="protein sequence ID" value="VDO06965.1"/>
    <property type="molecule type" value="Genomic_DNA"/>
</dbReference>
<dbReference type="OrthoDB" id="10524460at2759"/>
<reference evidence="2 3" key="2">
    <citation type="submission" date="2018-11" db="EMBL/GenBank/DDBJ databases">
        <authorList>
            <consortium name="Pathogen Informatics"/>
        </authorList>
    </citation>
    <scope>NUCLEOTIDE SEQUENCE [LARGE SCALE GENOMIC DNA]</scope>
</reference>
<accession>A0A0R3TR25</accession>
<keyword evidence="3" id="KW-1185">Reference proteome</keyword>
<name>A0A0R3TR25_RODNA</name>
<reference evidence="4" key="1">
    <citation type="submission" date="2017-02" db="UniProtKB">
        <authorList>
            <consortium name="WormBaseParasite"/>
        </authorList>
    </citation>
    <scope>IDENTIFICATION</scope>
</reference>
<feature type="compositionally biased region" description="Basic and acidic residues" evidence="1">
    <location>
        <begin position="161"/>
        <end position="176"/>
    </location>
</feature>
<sequence>MQEKYMTDERIYSAYEYCSKLYGNSDFFTMENCMMNKLVEFAWEMDNVEISFPKGLEIEAKHYCLQRNEDLNVCISNYKKKQIFHGEKEMIARTKSAFDSVKFLFKRKQHKDVIAKLKSEQRIGSPVAGRLRSRNNVNLLEGLPPKRRDRRTMVLPQNESSSEHLEIGPDNSHLENIDGDSNPKASQDTSTTSIYDDNDESQVKSSGYSYCTIL</sequence>
<feature type="compositionally biased region" description="Polar residues" evidence="1">
    <location>
        <begin position="183"/>
        <end position="195"/>
    </location>
</feature>
<organism evidence="4">
    <name type="scientific">Rodentolepis nana</name>
    <name type="common">Dwarf tapeworm</name>
    <name type="synonym">Hymenolepis nana</name>
    <dbReference type="NCBI Taxonomy" id="102285"/>
    <lineage>
        <taxon>Eukaryota</taxon>
        <taxon>Metazoa</taxon>
        <taxon>Spiralia</taxon>
        <taxon>Lophotrochozoa</taxon>
        <taxon>Platyhelminthes</taxon>
        <taxon>Cestoda</taxon>
        <taxon>Eucestoda</taxon>
        <taxon>Cyclophyllidea</taxon>
        <taxon>Hymenolepididae</taxon>
        <taxon>Rodentolepis</taxon>
    </lineage>
</organism>
<feature type="region of interest" description="Disordered" evidence="1">
    <location>
        <begin position="142"/>
        <end position="214"/>
    </location>
</feature>
<proteinExistence type="predicted"/>
<gene>
    <name evidence="2" type="ORF">HNAJ_LOCUS10010</name>
</gene>
<dbReference type="AlphaFoldDB" id="A0A0R3TR25"/>